<organism evidence="11 12">
    <name type="scientific">Drosophila arizonae</name>
    <name type="common">Fruit fly</name>
    <dbReference type="NCBI Taxonomy" id="7263"/>
    <lineage>
        <taxon>Eukaryota</taxon>
        <taxon>Metazoa</taxon>
        <taxon>Ecdysozoa</taxon>
        <taxon>Arthropoda</taxon>
        <taxon>Hexapoda</taxon>
        <taxon>Insecta</taxon>
        <taxon>Pterygota</taxon>
        <taxon>Neoptera</taxon>
        <taxon>Endopterygota</taxon>
        <taxon>Diptera</taxon>
        <taxon>Brachycera</taxon>
        <taxon>Muscomorpha</taxon>
        <taxon>Ephydroidea</taxon>
        <taxon>Drosophilidae</taxon>
        <taxon>Drosophila</taxon>
    </lineage>
</organism>
<keyword evidence="10" id="KW-0175">Coiled coil</keyword>
<proteinExistence type="inferred from homology"/>
<dbReference type="CDD" id="cd23767">
    <property type="entry name" value="IQCD"/>
    <property type="match status" value="1"/>
</dbReference>
<evidence type="ECO:0000313" key="12">
    <source>
        <dbReference type="RefSeq" id="XP_017856375.1"/>
    </source>
</evidence>
<evidence type="ECO:0000313" key="11">
    <source>
        <dbReference type="Proteomes" id="UP000694904"/>
    </source>
</evidence>
<comment type="similarity">
    <text evidence="3">Belongs to the DRC10 family.</text>
</comment>
<keyword evidence="7" id="KW-0969">Cilium</keyword>
<reference evidence="11" key="2">
    <citation type="journal article" date="2016" name="G3 (Bethesda)">
        <title>Genome Evolution in Three Species of Cactophilic Drosophila.</title>
        <authorList>
            <person name="Sanchez-Flores A."/>
            <person name="Penazola F."/>
            <person name="Carpinteyro-Ponce J."/>
            <person name="Nazario-Yepiz N."/>
            <person name="Abreu-Goodger C."/>
            <person name="Machado C.A."/>
            <person name="Markow T.A."/>
        </authorList>
    </citation>
    <scope>NUCLEOTIDE SEQUENCE [LARGE SCALE GENOMIC DNA]</scope>
</reference>
<comment type="function">
    <text evidence="1">Component of the nexin-dynein regulatory complex (N-DRC), a key regulator of ciliary/flagellar motility which maintains the alignment and integrity of the distal axoneme and regulates microtubule sliding in motile axonemes.</text>
</comment>
<dbReference type="PANTHER" id="PTHR31598">
    <property type="entry name" value="IQ DOMAIN-CONTAINING PROTEIN D"/>
    <property type="match status" value="1"/>
</dbReference>
<evidence type="ECO:0000256" key="4">
    <source>
        <dbReference type="ARBA" id="ARBA00021752"/>
    </source>
</evidence>
<name>A0ABM1NN39_DROAR</name>
<accession>A0ABM1NN39</accession>
<dbReference type="RefSeq" id="XP_017856375.1">
    <property type="nucleotide sequence ID" value="XM_018000886.1"/>
</dbReference>
<sequence length="386" mass="46589">MKRQIKDNEYATSREAIRMAQIDFSSLRPTLIELVMAMMKEAFERVKISLILPKLIQDRAMVKNVLTGTQYEPAIKLIDDFLRRRDIILRERRQPLMDHGMIQIIDYFQRNMQIYTLFPGLVNAMSKRESALLMTFAKLLKVAETHLKRDAYEQIAHERHLHKVLKEKQKLWEEIQKFQNVIEKHRIEESASALAKEQYVAKLMEERRQKKLRDDMKIEHEIEVSRRAMRANAKASRDKQIELADELEKVRYEDAKLTKDSKKAEKEAREEKNKFEIQLQSIIKKYDTMMIEKFVENLELTDKLNEAQKKLDEFKLHYRKEQRIYNEIVVKREKEEERRKQEMIFRYMMNRAARKIQKYWRAWRKSLRKKNKRAKKPSTSAIDVNN</sequence>
<evidence type="ECO:0000256" key="5">
    <source>
        <dbReference type="ARBA" id="ARBA00022490"/>
    </source>
</evidence>
<keyword evidence="9" id="KW-0966">Cell projection</keyword>
<dbReference type="GeneID" id="108609164"/>
<evidence type="ECO:0000256" key="9">
    <source>
        <dbReference type="ARBA" id="ARBA00023273"/>
    </source>
</evidence>
<evidence type="ECO:0000256" key="8">
    <source>
        <dbReference type="ARBA" id="ARBA00023212"/>
    </source>
</evidence>
<evidence type="ECO:0000256" key="10">
    <source>
        <dbReference type="SAM" id="Coils"/>
    </source>
</evidence>
<keyword evidence="6" id="KW-0282">Flagellum</keyword>
<evidence type="ECO:0000256" key="2">
    <source>
        <dbReference type="ARBA" id="ARBA00004611"/>
    </source>
</evidence>
<comment type="subcellular location">
    <subcellularLocation>
        <location evidence="2">Cytoplasm</location>
        <location evidence="2">Cytoskeleton</location>
        <location evidence="2">Flagellum axoneme</location>
    </subcellularLocation>
</comment>
<dbReference type="PANTHER" id="PTHR31598:SF1">
    <property type="entry name" value="DYNEIN REGULATORY COMPLEX PROTEIN 10"/>
    <property type="match status" value="1"/>
</dbReference>
<feature type="coiled-coil region" evidence="10">
    <location>
        <begin position="252"/>
        <end position="324"/>
    </location>
</feature>
<reference evidence="11" key="1">
    <citation type="journal article" date="1997" name="Nucleic Acids Res.">
        <title>tRNAscan-SE: a program for improved detection of transfer RNA genes in genomic sequence.</title>
        <authorList>
            <person name="Lowe T.M."/>
            <person name="Eddy S.R."/>
        </authorList>
    </citation>
    <scope>NUCLEOTIDE SEQUENCE [LARGE SCALE GENOMIC DNA]</scope>
</reference>
<dbReference type="InterPro" id="IPR042815">
    <property type="entry name" value="DRC10"/>
</dbReference>
<keyword evidence="8" id="KW-0206">Cytoskeleton</keyword>
<reference evidence="12" key="3">
    <citation type="submission" date="2025-08" db="UniProtKB">
        <authorList>
            <consortium name="RefSeq"/>
        </authorList>
    </citation>
    <scope>IDENTIFICATION</scope>
    <source>
        <tissue evidence="12">Whole organism</tissue>
    </source>
</reference>
<protein>
    <recommendedName>
        <fullName evidence="4">Dynein regulatory complex protein 10</fullName>
    </recommendedName>
</protein>
<keyword evidence="11" id="KW-1185">Reference proteome</keyword>
<evidence type="ECO:0000256" key="6">
    <source>
        <dbReference type="ARBA" id="ARBA00022846"/>
    </source>
</evidence>
<evidence type="ECO:0000256" key="7">
    <source>
        <dbReference type="ARBA" id="ARBA00023069"/>
    </source>
</evidence>
<evidence type="ECO:0000256" key="3">
    <source>
        <dbReference type="ARBA" id="ARBA00009071"/>
    </source>
</evidence>
<evidence type="ECO:0000256" key="1">
    <source>
        <dbReference type="ARBA" id="ARBA00003029"/>
    </source>
</evidence>
<gene>
    <name evidence="12" type="primary">LOC108609164</name>
</gene>
<dbReference type="Proteomes" id="UP000694904">
    <property type="component" value="Chromosome 2"/>
</dbReference>
<keyword evidence="5" id="KW-0963">Cytoplasm</keyword>